<evidence type="ECO:0000256" key="1">
    <source>
        <dbReference type="ARBA" id="ARBA00022737"/>
    </source>
</evidence>
<evidence type="ECO:0000313" key="6">
    <source>
        <dbReference type="Proteomes" id="UP001328107"/>
    </source>
</evidence>
<dbReference type="AlphaFoldDB" id="A0AAN5CB20"/>
<comment type="caution">
    <text evidence="5">The sequence shown here is derived from an EMBL/GenBank/DDBJ whole genome shotgun (WGS) entry which is preliminary data.</text>
</comment>
<reference evidence="6" key="1">
    <citation type="submission" date="2022-10" db="EMBL/GenBank/DDBJ databases">
        <title>Genome assembly of Pristionchus species.</title>
        <authorList>
            <person name="Yoshida K."/>
            <person name="Sommer R.J."/>
        </authorList>
    </citation>
    <scope>NUCLEOTIDE SEQUENCE [LARGE SCALE GENOMIC DNA]</scope>
    <source>
        <strain evidence="6">RS5460</strain>
    </source>
</reference>
<feature type="compositionally biased region" description="Low complexity" evidence="2">
    <location>
        <begin position="140"/>
        <end position="152"/>
    </location>
</feature>
<proteinExistence type="predicted"/>
<keyword evidence="3" id="KW-0812">Transmembrane</keyword>
<dbReference type="PANTHER" id="PTHR24637:SF315">
    <property type="entry name" value="CUTICLE COLLAGEN 40"/>
    <property type="match status" value="1"/>
</dbReference>
<name>A0AAN5CB20_9BILA</name>
<keyword evidence="1" id="KW-0677">Repeat</keyword>
<keyword evidence="3" id="KW-0472">Membrane</keyword>
<feature type="domain" description="Nematode cuticle collagen N-terminal" evidence="4">
    <location>
        <begin position="19"/>
        <end position="71"/>
    </location>
</feature>
<evidence type="ECO:0000256" key="3">
    <source>
        <dbReference type="SAM" id="Phobius"/>
    </source>
</evidence>
<dbReference type="Proteomes" id="UP001328107">
    <property type="component" value="Unassembled WGS sequence"/>
</dbReference>
<evidence type="ECO:0000313" key="5">
    <source>
        <dbReference type="EMBL" id="GMR36467.1"/>
    </source>
</evidence>
<gene>
    <name evidence="5" type="ORF">PMAYCL1PPCAC_06662</name>
</gene>
<feature type="transmembrane region" description="Helical" evidence="3">
    <location>
        <begin position="20"/>
        <end position="43"/>
    </location>
</feature>
<dbReference type="Pfam" id="PF01484">
    <property type="entry name" value="Col_cuticle_N"/>
    <property type="match status" value="1"/>
</dbReference>
<feature type="region of interest" description="Disordered" evidence="2">
    <location>
        <begin position="84"/>
        <end position="163"/>
    </location>
</feature>
<keyword evidence="3" id="KW-1133">Transmembrane helix</keyword>
<sequence length="201" mass="21430">MKMTTHEEDLQKEAVVLKTITFVGVTVTSIAVLTCIIAVPGLYHYLQHIHSTLQHEALFCKQKTDGLWKQYEYAQRTSGVKGRIKRESRPYGFSDPIIDSRELPLEDDPPSPSPHLGCSCKSGMAGAAGPPGIDGEDGSDGSPGDDGLPGQDADPSSYQGEEFCFDCPIGPPGKWGLAGSKGVNGIRGQPGEEGAQVSICR</sequence>
<dbReference type="GO" id="GO:0042302">
    <property type="term" value="F:structural constituent of cuticle"/>
    <property type="evidence" value="ECO:0007669"/>
    <property type="project" value="InterPro"/>
</dbReference>
<keyword evidence="6" id="KW-1185">Reference proteome</keyword>
<evidence type="ECO:0000256" key="2">
    <source>
        <dbReference type="SAM" id="MobiDB-lite"/>
    </source>
</evidence>
<dbReference type="PANTHER" id="PTHR24637">
    <property type="entry name" value="COLLAGEN"/>
    <property type="match status" value="1"/>
</dbReference>
<protein>
    <recommendedName>
        <fullName evidence="4">Nematode cuticle collagen N-terminal domain-containing protein</fullName>
    </recommendedName>
</protein>
<organism evidence="5 6">
    <name type="scientific">Pristionchus mayeri</name>
    <dbReference type="NCBI Taxonomy" id="1317129"/>
    <lineage>
        <taxon>Eukaryota</taxon>
        <taxon>Metazoa</taxon>
        <taxon>Ecdysozoa</taxon>
        <taxon>Nematoda</taxon>
        <taxon>Chromadorea</taxon>
        <taxon>Rhabditida</taxon>
        <taxon>Rhabditina</taxon>
        <taxon>Diplogasteromorpha</taxon>
        <taxon>Diplogasteroidea</taxon>
        <taxon>Neodiplogasteridae</taxon>
        <taxon>Pristionchus</taxon>
    </lineage>
</organism>
<dbReference type="EMBL" id="BTRK01000002">
    <property type="protein sequence ID" value="GMR36467.1"/>
    <property type="molecule type" value="Genomic_DNA"/>
</dbReference>
<evidence type="ECO:0000259" key="4">
    <source>
        <dbReference type="SMART" id="SM01088"/>
    </source>
</evidence>
<dbReference type="SMART" id="SM01088">
    <property type="entry name" value="Col_cuticle_N"/>
    <property type="match status" value="1"/>
</dbReference>
<dbReference type="InterPro" id="IPR002486">
    <property type="entry name" value="Col_cuticle_N"/>
</dbReference>
<accession>A0AAN5CB20</accession>